<organism evidence="1 2">
    <name type="scientific">Rheinheimera tilapiae</name>
    <dbReference type="NCBI Taxonomy" id="875043"/>
    <lineage>
        <taxon>Bacteria</taxon>
        <taxon>Pseudomonadati</taxon>
        <taxon>Pseudomonadota</taxon>
        <taxon>Gammaproteobacteria</taxon>
        <taxon>Chromatiales</taxon>
        <taxon>Chromatiaceae</taxon>
        <taxon>Rheinheimera</taxon>
    </lineage>
</organism>
<dbReference type="InterPro" id="IPR009912">
    <property type="entry name" value="DUF1451"/>
</dbReference>
<sequence length="153" mass="17574">MTDLMHKYRHWLQQLDQLLHSAQAESDPLLRPAHHVADTFSAYIKAGRDLTAYETQLFIETFFHQQQLPQPPSIWPETLWQLLAQVTDKTQVEWQELEQDLSHQGLYLQGEPVGMGLYLCRNCGETMHYNHPATLIPCPGCGGGHFLRRGLPV</sequence>
<reference evidence="1 2" key="1">
    <citation type="submission" date="2024-09" db="EMBL/GenBank/DDBJ databases">
        <authorList>
            <person name="Sun Q."/>
            <person name="Mori K."/>
        </authorList>
    </citation>
    <scope>NUCLEOTIDE SEQUENCE [LARGE SCALE GENOMIC DNA]</scope>
    <source>
        <strain evidence="1 2">KCTC 23315</strain>
    </source>
</reference>
<comment type="caution">
    <text evidence="1">The sequence shown here is derived from an EMBL/GenBank/DDBJ whole genome shotgun (WGS) entry which is preliminary data.</text>
</comment>
<dbReference type="Pfam" id="PF07295">
    <property type="entry name" value="DUF1451"/>
    <property type="match status" value="1"/>
</dbReference>
<dbReference type="EMBL" id="JBHLXP010000001">
    <property type="protein sequence ID" value="MFC0047724.1"/>
    <property type="molecule type" value="Genomic_DNA"/>
</dbReference>
<proteinExistence type="predicted"/>
<evidence type="ECO:0000313" key="2">
    <source>
        <dbReference type="Proteomes" id="UP001589813"/>
    </source>
</evidence>
<keyword evidence="2" id="KW-1185">Reference proteome</keyword>
<dbReference type="Proteomes" id="UP001589813">
    <property type="component" value="Unassembled WGS sequence"/>
</dbReference>
<protein>
    <recommendedName>
        <fullName evidence="3">Zinc ribbon-containing protein</fullName>
    </recommendedName>
</protein>
<evidence type="ECO:0000313" key="1">
    <source>
        <dbReference type="EMBL" id="MFC0047724.1"/>
    </source>
</evidence>
<dbReference type="RefSeq" id="WP_377241239.1">
    <property type="nucleotide sequence ID" value="NZ_JBHLXP010000001.1"/>
</dbReference>
<evidence type="ECO:0008006" key="3">
    <source>
        <dbReference type="Google" id="ProtNLM"/>
    </source>
</evidence>
<accession>A0ABV6BBF4</accession>
<gene>
    <name evidence="1" type="ORF">ACFFJP_05445</name>
</gene>
<name>A0ABV6BBF4_9GAMM</name>